<reference evidence="2" key="1">
    <citation type="journal article" date="2012" name="PLoS ONE">
        <title>Gene sets for utilization of primary and secondary nutrition supplies in the distal gut of endangered iberian lynx.</title>
        <authorList>
            <person name="Alcaide M."/>
            <person name="Messina E."/>
            <person name="Richter M."/>
            <person name="Bargiela R."/>
            <person name="Peplies J."/>
            <person name="Huws S.A."/>
            <person name="Newbold C.J."/>
            <person name="Golyshin P.N."/>
            <person name="Simon M.A."/>
            <person name="Lopez G."/>
            <person name="Yakimov M.M."/>
            <person name="Ferrer M."/>
        </authorList>
    </citation>
    <scope>NUCLEOTIDE SEQUENCE</scope>
</reference>
<dbReference type="NCBIfam" id="TIGR03952">
    <property type="entry name" value="metzin_BF0631"/>
    <property type="match status" value="1"/>
</dbReference>
<comment type="similarity">
    <text evidence="1">Belongs to the peptidase M43B family.</text>
</comment>
<dbReference type="PROSITE" id="PS51257">
    <property type="entry name" value="PROKAR_LIPOPROTEIN"/>
    <property type="match status" value="1"/>
</dbReference>
<evidence type="ECO:0000256" key="1">
    <source>
        <dbReference type="ARBA" id="ARBA00008721"/>
    </source>
</evidence>
<organism evidence="2">
    <name type="scientific">gut metagenome</name>
    <dbReference type="NCBI Taxonomy" id="749906"/>
    <lineage>
        <taxon>unclassified sequences</taxon>
        <taxon>metagenomes</taxon>
        <taxon>organismal metagenomes</taxon>
    </lineage>
</organism>
<dbReference type="InterPro" id="IPR024079">
    <property type="entry name" value="MetalloPept_cat_dom_sf"/>
</dbReference>
<dbReference type="GO" id="GO:0008237">
    <property type="term" value="F:metallopeptidase activity"/>
    <property type="evidence" value="ECO:0007669"/>
    <property type="project" value="InterPro"/>
</dbReference>
<evidence type="ECO:0000313" key="2">
    <source>
        <dbReference type="EMBL" id="EJW99442.1"/>
    </source>
</evidence>
<dbReference type="PANTHER" id="PTHR47466:SF1">
    <property type="entry name" value="METALLOPROTEASE MEP1 (AFU_ORTHOLOGUE AFUA_1G07730)-RELATED"/>
    <property type="match status" value="1"/>
</dbReference>
<dbReference type="InterPro" id="IPR023852">
    <property type="entry name" value="Metalloproteinase_lipop_BF0631"/>
</dbReference>
<dbReference type="AlphaFoldDB" id="J9GCC7"/>
<accession>J9GCC7</accession>
<sequence length="258" mass="30006">MKLFIRTITWSALIILISCAFLVACSEENELEPTPAPKPNPESPTPALENYQLPIIFHVFYQDKTDNLQYIEEKQLKNVLKRVNNFYAGQTGSPQTNMNVQFYLAPKDENGKTLQTPGVDYIQMQNVEIDCEKFMSKENLPYQRYLWDPNQYINIFLYHFAKIQNGENQDEEILGISHLPYNVKNKNKLIGLKEVEQPYIGKENLKYIHCISLNSKYAYEETSEFYSPEDFAVTMAHELGHYLGLHHSFDENELGDMT</sequence>
<dbReference type="SUPFAM" id="SSF55486">
    <property type="entry name" value="Metalloproteases ('zincins'), catalytic domain"/>
    <property type="match status" value="1"/>
</dbReference>
<feature type="non-terminal residue" evidence="2">
    <location>
        <position position="258"/>
    </location>
</feature>
<proteinExistence type="inferred from homology"/>
<dbReference type="EMBL" id="AMCI01003801">
    <property type="protein sequence ID" value="EJW99442.1"/>
    <property type="molecule type" value="Genomic_DNA"/>
</dbReference>
<name>J9GCC7_9ZZZZ</name>
<protein>
    <submittedName>
        <fullName evidence="2">Secreted protein containing Peptidase M43B, pregnancy-associated plasma-A domain protein</fullName>
    </submittedName>
</protein>
<comment type="caution">
    <text evidence="2">The sequence shown here is derived from an EMBL/GenBank/DDBJ whole genome shotgun (WGS) entry which is preliminary data.</text>
</comment>
<gene>
    <name evidence="2" type="ORF">EVA_12451</name>
</gene>
<dbReference type="PANTHER" id="PTHR47466">
    <property type="match status" value="1"/>
</dbReference>
<dbReference type="Gene3D" id="3.40.390.10">
    <property type="entry name" value="Collagenase (Catalytic Domain)"/>
    <property type="match status" value="1"/>
</dbReference>